<sequence>MTVDSAMALTVLVRRIAPDGSEEIGTGLLISRRLVLTALHVVCDFGPDLAVPKHDEVNIRLQFEISRDPDADESRIAEKRAIAPSIVTGRLIWPASGTPASDDRLDVALIALDNEGLVPTSKKLITIESMLEVDDVIERNNLTASLEKLRFSAPRADTLTVTFWGYTGTAQKLLAGAMRNAGLKDVAAIPSRGQLMDTKALITGHYLMGVDKLLGNVAGQPNPLGGGSGAAVWRYAVETDLLEVFGILQRAPPTDVAKDAVLVLPLPDHPEFKALVPAQLFECGVKNSVAESGIYPVAKARQVMHRLDRADPVKSYLDAFKLTRPKGYLFAFVSTQWDGSPFFLRRLQEESARPENPIFDRLICPKPGVSVLSIPGMTSRADLGRILDKLADALVAERPGSPKKEPTIAMRLASGAVSRLLLFDVLDSRIFDRVTFEARDGFRETLHLFLQHVADWSVPSVIPPGGETLERDNPLVAILNVVTSAPDFDEARSRAEKVIGKLTEVFSESSMVPSEVKCEVYPFVLDEIAFADFLQWCRDEVQMEEFADAVGRKMNPPFDSGTRNFNLISLGLDAVVERKWGDL</sequence>
<dbReference type="Proteomes" id="UP001322785">
    <property type="component" value="Chromosome"/>
</dbReference>
<dbReference type="RefSeq" id="WP_193445522.1">
    <property type="nucleotide sequence ID" value="NZ_BSOQ01000025.1"/>
</dbReference>
<evidence type="ECO:0000313" key="2">
    <source>
        <dbReference type="Proteomes" id="UP001322785"/>
    </source>
</evidence>
<evidence type="ECO:0008006" key="3">
    <source>
        <dbReference type="Google" id="ProtNLM"/>
    </source>
</evidence>
<gene>
    <name evidence="1" type="ORF">U5G49_002884</name>
</gene>
<organism evidence="1 2">
    <name type="scientific">Rhizobium indigoferae</name>
    <dbReference type="NCBI Taxonomy" id="158891"/>
    <lineage>
        <taxon>Bacteria</taxon>
        <taxon>Pseudomonadati</taxon>
        <taxon>Pseudomonadota</taxon>
        <taxon>Alphaproteobacteria</taxon>
        <taxon>Hyphomicrobiales</taxon>
        <taxon>Rhizobiaceae</taxon>
        <taxon>Rhizobium/Agrobacterium group</taxon>
        <taxon>Rhizobium</taxon>
    </lineage>
</organism>
<name>A0ABZ0ZDS0_9HYPH</name>
<reference evidence="1 2" key="1">
    <citation type="submission" date="2023-12" db="EMBL/GenBank/DDBJ databases">
        <authorList>
            <person name="Menendez E."/>
            <person name="Kaur S."/>
            <person name="Flores-Felix J.D."/>
            <person name="diCenzo G.C."/>
            <person name="Peix A."/>
            <person name="Velazquez E."/>
        </authorList>
    </citation>
    <scope>NUCLEOTIDE SEQUENCE [LARGE SCALE GENOMIC DNA]</scope>
    <source>
        <strain evidence="1 2">CIP 108029</strain>
    </source>
</reference>
<dbReference type="EMBL" id="CP140635">
    <property type="protein sequence ID" value="WQN37745.1"/>
    <property type="molecule type" value="Genomic_DNA"/>
</dbReference>
<accession>A0ABZ0ZDS0</accession>
<proteinExistence type="predicted"/>
<evidence type="ECO:0000313" key="1">
    <source>
        <dbReference type="EMBL" id="WQN37745.1"/>
    </source>
</evidence>
<dbReference type="SUPFAM" id="SSF50494">
    <property type="entry name" value="Trypsin-like serine proteases"/>
    <property type="match status" value="1"/>
</dbReference>
<dbReference type="InterPro" id="IPR009003">
    <property type="entry name" value="Peptidase_S1_PA"/>
</dbReference>
<keyword evidence="2" id="KW-1185">Reference proteome</keyword>
<protein>
    <recommendedName>
        <fullName evidence="3">Trypsin-like peptidase domain-containing protein</fullName>
    </recommendedName>
</protein>